<accession>A0A803QH20</accession>
<name>A0A803QH20_CANSA</name>
<evidence type="ECO:0000256" key="1">
    <source>
        <dbReference type="SAM" id="MobiDB-lite"/>
    </source>
</evidence>
<protein>
    <submittedName>
        <fullName evidence="2">Uncharacterized protein</fullName>
    </submittedName>
</protein>
<evidence type="ECO:0000313" key="3">
    <source>
        <dbReference type="Proteomes" id="UP000596661"/>
    </source>
</evidence>
<dbReference type="Gramene" id="evm.model.09.689">
    <property type="protein sequence ID" value="cds.evm.model.09.689"/>
    <property type="gene ID" value="evm.TU.09.689"/>
</dbReference>
<dbReference type="AlphaFoldDB" id="A0A803QH20"/>
<feature type="region of interest" description="Disordered" evidence="1">
    <location>
        <begin position="71"/>
        <end position="107"/>
    </location>
</feature>
<dbReference type="EMBL" id="UZAU01000731">
    <property type="status" value="NOT_ANNOTATED_CDS"/>
    <property type="molecule type" value="Genomic_DNA"/>
</dbReference>
<keyword evidence="3" id="KW-1185">Reference proteome</keyword>
<dbReference type="EnsemblPlants" id="evm.model.09.689">
    <property type="protein sequence ID" value="cds.evm.model.09.689"/>
    <property type="gene ID" value="evm.TU.09.689"/>
</dbReference>
<reference evidence="2" key="1">
    <citation type="submission" date="2018-11" db="EMBL/GenBank/DDBJ databases">
        <authorList>
            <person name="Grassa J C."/>
        </authorList>
    </citation>
    <scope>NUCLEOTIDE SEQUENCE [LARGE SCALE GENOMIC DNA]</scope>
</reference>
<reference evidence="2" key="2">
    <citation type="submission" date="2021-03" db="UniProtKB">
        <authorList>
            <consortium name="EnsemblPlants"/>
        </authorList>
    </citation>
    <scope>IDENTIFICATION</scope>
</reference>
<evidence type="ECO:0000313" key="2">
    <source>
        <dbReference type="EnsemblPlants" id="cds.evm.model.09.689"/>
    </source>
</evidence>
<dbReference type="Proteomes" id="UP000596661">
    <property type="component" value="Chromosome 9"/>
</dbReference>
<sequence length="107" mass="12340">MRDHKLCNKLVIEEIKNEQISKLSTLVPSVERPTKVATAPEKEAPIHRHGGRVVRQLIRYKHEVHVLVSNTDKDNPSAYNEAMDDPESEKWNNVLDQEIDSMRTNKV</sequence>
<organism evidence="2 3">
    <name type="scientific">Cannabis sativa</name>
    <name type="common">Hemp</name>
    <name type="synonym">Marijuana</name>
    <dbReference type="NCBI Taxonomy" id="3483"/>
    <lineage>
        <taxon>Eukaryota</taxon>
        <taxon>Viridiplantae</taxon>
        <taxon>Streptophyta</taxon>
        <taxon>Embryophyta</taxon>
        <taxon>Tracheophyta</taxon>
        <taxon>Spermatophyta</taxon>
        <taxon>Magnoliopsida</taxon>
        <taxon>eudicotyledons</taxon>
        <taxon>Gunneridae</taxon>
        <taxon>Pentapetalae</taxon>
        <taxon>rosids</taxon>
        <taxon>fabids</taxon>
        <taxon>Rosales</taxon>
        <taxon>Cannabaceae</taxon>
        <taxon>Cannabis</taxon>
    </lineage>
</organism>
<proteinExistence type="predicted"/>